<dbReference type="GO" id="GO:0051603">
    <property type="term" value="P:proteolysis involved in protein catabolic process"/>
    <property type="evidence" value="ECO:0007669"/>
    <property type="project" value="TreeGrafter"/>
</dbReference>
<dbReference type="Proteomes" id="UP000076962">
    <property type="component" value="Unassembled WGS sequence"/>
</dbReference>
<accession>A0A0A6P1J3</accession>
<dbReference type="PANTHER" id="PTHR22726">
    <property type="entry name" value="METALLOENDOPEPTIDASE OMA1"/>
    <property type="match status" value="1"/>
</dbReference>
<dbReference type="EMBL" id="LUTY01002981">
    <property type="protein sequence ID" value="OAD19021.1"/>
    <property type="molecule type" value="Genomic_DNA"/>
</dbReference>
<dbReference type="GO" id="GO:0016020">
    <property type="term" value="C:membrane"/>
    <property type="evidence" value="ECO:0007669"/>
    <property type="project" value="TreeGrafter"/>
</dbReference>
<comment type="caution">
    <text evidence="2">The sequence shown here is derived from an EMBL/GenBank/DDBJ whole genome shotgun (WGS) entry which is preliminary data.</text>
</comment>
<keyword evidence="3" id="KW-1185">Reference proteome</keyword>
<protein>
    <submittedName>
        <fullName evidence="2">TPR repeat-containing protein</fullName>
    </submittedName>
</protein>
<dbReference type="Gene3D" id="1.25.40.10">
    <property type="entry name" value="Tetratricopeptide repeat domain"/>
    <property type="match status" value="1"/>
</dbReference>
<dbReference type="InterPro" id="IPR011990">
    <property type="entry name" value="TPR-like_helical_dom_sf"/>
</dbReference>
<dbReference type="Gene3D" id="3.30.2010.10">
    <property type="entry name" value="Metalloproteases ('zincins'), catalytic domain"/>
    <property type="match status" value="1"/>
</dbReference>
<dbReference type="AlphaFoldDB" id="A0A0A6P1J3"/>
<sequence length="581" mass="66806">MRHFSQKLLLLLLIVLPLNSLASSLKDQLDYYIDKYKLADSSDERVRRVHQVFKKVSTVAEKRYNRPPQLAIVKGLNTPDEPLAMALPDGGIVLSKKAIDIIYENVSLAHGDTRAAFVLGHELAHLSKDDFWHREFLSIAKESPLLPQLVKNYQEQDGKQKEIEADDHGFIYAALAGYPVDKLLAEGTQQQNFLVYWQQQSFQEVSDTHPRPEYRAELLQARLQKLLGNLPYFHFGVRLTHFQRCEDAVYFFREFLKYFPGREVYNNLGVCELQRARKLLGKEAYLYWLPSVLDVTTQTENFSLPYASKGERNTLADEFLEKAKTYFELASSMDSSYVPAKVNLAITTLYLEKIYEARTAIEQAYELAPDDLDIQGMRAVILYEQGQQSPYIDMWPYVIQLLDELMQQSNIPPSVLYNMAQLLEQRKRTGAEEIWQQLGQRLAELPAPIRNIVCENVNCPAPQELGSAKAVFLLPVKFGVKAKRDKRLRKWRKSDVRLYKIYEQFYQEPKGATEVLALRGRVEMVVLKNLGNVTKDDLPAFCGQALRERRVVNGSLWSCQNWAALVVDGEVAEVWVVKSKR</sequence>
<proteinExistence type="predicted"/>
<dbReference type="GO" id="GO:0004222">
    <property type="term" value="F:metalloendopeptidase activity"/>
    <property type="evidence" value="ECO:0007669"/>
    <property type="project" value="TreeGrafter"/>
</dbReference>
<organism evidence="2 3">
    <name type="scientific">Candidatus Thiomargarita nelsonii</name>
    <dbReference type="NCBI Taxonomy" id="1003181"/>
    <lineage>
        <taxon>Bacteria</taxon>
        <taxon>Pseudomonadati</taxon>
        <taxon>Pseudomonadota</taxon>
        <taxon>Gammaproteobacteria</taxon>
        <taxon>Thiotrichales</taxon>
        <taxon>Thiotrichaceae</taxon>
        <taxon>Thiomargarita</taxon>
    </lineage>
</organism>
<dbReference type="PANTHER" id="PTHR22726:SF1">
    <property type="entry name" value="METALLOENDOPEPTIDASE OMA1, MITOCHONDRIAL"/>
    <property type="match status" value="1"/>
</dbReference>
<evidence type="ECO:0000313" key="2">
    <source>
        <dbReference type="EMBL" id="OAD19021.1"/>
    </source>
</evidence>
<feature type="signal peptide" evidence="1">
    <location>
        <begin position="1"/>
        <end position="22"/>
    </location>
</feature>
<dbReference type="InterPro" id="IPR051156">
    <property type="entry name" value="Mito/Outer_Membr_Metalloprot"/>
</dbReference>
<evidence type="ECO:0000256" key="1">
    <source>
        <dbReference type="SAM" id="SignalP"/>
    </source>
</evidence>
<name>A0A0A6P1J3_9GAMM</name>
<keyword evidence="1" id="KW-0732">Signal</keyword>
<gene>
    <name evidence="2" type="ORF">THIOM_005367</name>
</gene>
<evidence type="ECO:0000313" key="3">
    <source>
        <dbReference type="Proteomes" id="UP000076962"/>
    </source>
</evidence>
<dbReference type="SUPFAM" id="SSF48452">
    <property type="entry name" value="TPR-like"/>
    <property type="match status" value="1"/>
</dbReference>
<reference evidence="2 3" key="1">
    <citation type="submission" date="2016-05" db="EMBL/GenBank/DDBJ databases">
        <title>Single-cell genome of chain-forming Candidatus Thiomargarita nelsonii and comparison to other large sulfur-oxidizing bacteria.</title>
        <authorList>
            <person name="Winkel M."/>
            <person name="Salman V."/>
            <person name="Woyke T."/>
            <person name="Schulz-Vogt H."/>
            <person name="Richter M."/>
            <person name="Flood B."/>
            <person name="Bailey J."/>
            <person name="Amann R."/>
            <person name="Mussmann M."/>
        </authorList>
    </citation>
    <scope>NUCLEOTIDE SEQUENCE [LARGE SCALE GENOMIC DNA]</scope>
    <source>
        <strain evidence="2 3">THI036</strain>
    </source>
</reference>
<feature type="chain" id="PRO_5010410912" evidence="1">
    <location>
        <begin position="23"/>
        <end position="581"/>
    </location>
</feature>